<keyword evidence="2" id="KW-1185">Reference proteome</keyword>
<evidence type="ECO:0000313" key="1">
    <source>
        <dbReference type="EMBL" id="OAP63763.1"/>
    </source>
</evidence>
<dbReference type="Gene3D" id="3.40.50.620">
    <property type="entry name" value="HUPs"/>
    <property type="match status" value="1"/>
</dbReference>
<dbReference type="AlphaFoldDB" id="A0A178ZWV3"/>
<dbReference type="PANTHER" id="PTHR30336:SF20">
    <property type="entry name" value="DUF218 DOMAIN-CONTAINING PROTEIN"/>
    <property type="match status" value="1"/>
</dbReference>
<reference evidence="1 2" key="1">
    <citation type="submission" date="2016-04" db="EMBL/GenBank/DDBJ databases">
        <title>Draft genome of Fonsecaea erecta CBS 125763.</title>
        <authorList>
            <person name="Weiss V.A."/>
            <person name="Vicente V.A."/>
            <person name="Raittz R.T."/>
            <person name="Moreno L.F."/>
            <person name="De Souza E.M."/>
            <person name="Pedrosa F.O."/>
            <person name="Steffens M.B."/>
            <person name="Faoro H."/>
            <person name="Tadra-Sfeir M.Z."/>
            <person name="Najafzadeh M.J."/>
            <person name="Felipe M.S."/>
            <person name="Teixeira M."/>
            <person name="Sun J."/>
            <person name="Xi L."/>
            <person name="Gomes R."/>
            <person name="De Azevedo C.M."/>
            <person name="Salgado C.G."/>
            <person name="Da Silva M.B."/>
            <person name="Nascimento M.F."/>
            <person name="Queiroz-Telles F."/>
            <person name="Attili D.S."/>
            <person name="Gorbushina A."/>
        </authorList>
    </citation>
    <scope>NUCLEOTIDE SEQUENCE [LARGE SCALE GENOMIC DNA]</scope>
    <source>
        <strain evidence="1 2">CBS 125763</strain>
    </source>
</reference>
<dbReference type="EMBL" id="LVYI01000002">
    <property type="protein sequence ID" value="OAP63763.1"/>
    <property type="molecule type" value="Genomic_DNA"/>
</dbReference>
<dbReference type="Gene3D" id="1.10.3620.10">
    <property type="entry name" value="YdcF like domain"/>
    <property type="match status" value="1"/>
</dbReference>
<dbReference type="InterPro" id="IPR014729">
    <property type="entry name" value="Rossmann-like_a/b/a_fold"/>
</dbReference>
<dbReference type="PANTHER" id="PTHR30336">
    <property type="entry name" value="INNER MEMBRANE PROTEIN, PROBABLE PERMEASE"/>
    <property type="match status" value="1"/>
</dbReference>
<protein>
    <submittedName>
        <fullName evidence="1">Uncharacterized protein</fullName>
    </submittedName>
</protein>
<dbReference type="Proteomes" id="UP000078343">
    <property type="component" value="Unassembled WGS sequence"/>
</dbReference>
<dbReference type="InterPro" id="IPR051599">
    <property type="entry name" value="Cell_Envelope_Assoc"/>
</dbReference>
<proteinExistence type="predicted"/>
<dbReference type="GeneID" id="30007160"/>
<comment type="caution">
    <text evidence="1">The sequence shown here is derived from an EMBL/GenBank/DDBJ whole genome shotgun (WGS) entry which is preliminary data.</text>
</comment>
<organism evidence="1 2">
    <name type="scientific">Fonsecaea erecta</name>
    <dbReference type="NCBI Taxonomy" id="1367422"/>
    <lineage>
        <taxon>Eukaryota</taxon>
        <taxon>Fungi</taxon>
        <taxon>Dikarya</taxon>
        <taxon>Ascomycota</taxon>
        <taxon>Pezizomycotina</taxon>
        <taxon>Eurotiomycetes</taxon>
        <taxon>Chaetothyriomycetidae</taxon>
        <taxon>Chaetothyriales</taxon>
        <taxon>Herpotrichiellaceae</taxon>
        <taxon>Fonsecaea</taxon>
    </lineage>
</organism>
<dbReference type="RefSeq" id="XP_018697130.1">
    <property type="nucleotide sequence ID" value="XM_018834506.1"/>
</dbReference>
<evidence type="ECO:0000313" key="2">
    <source>
        <dbReference type="Proteomes" id="UP000078343"/>
    </source>
</evidence>
<gene>
    <name evidence="1" type="ORF">AYL99_02990</name>
</gene>
<dbReference type="GO" id="GO:0005886">
    <property type="term" value="C:plasma membrane"/>
    <property type="evidence" value="ECO:0007669"/>
    <property type="project" value="TreeGrafter"/>
</dbReference>
<accession>A0A178ZWV3</accession>
<name>A0A178ZWV3_9EURO</name>
<dbReference type="OrthoDB" id="17725at2759"/>
<sequence length="276" mass="30639">MSLSQSDVTDINSLSRFLSCPQVSSLYSCPAVDVIALCGNAILSIADHVFSALEARPDLAKVLVITGGIGHSTRFLYEAVRAHGKYRRLADRIDGLPEAAVFELILTEYYPKLAEQTQSGQMQCIIEPNSTNCGANAIETRRMLELHSVPTPRSCIVVQDPTMSLRTLAAFQLAYQDVEPCPEFLACPTFIPVVSRDEDGTIHIRADDNHSTSNIESAGLWESNRFFDLLMGEIPRIRDDENGYGPKGKGFIVHVDIPEEVEAAWERLRNVLLFKR</sequence>